<dbReference type="PANTHER" id="PTHR11742:SF55">
    <property type="entry name" value="ENDOPLASMIC RETICULUM MANNOSYL-OLIGOSACCHARIDE 1,2-ALPHA-MANNOSIDASE"/>
    <property type="match status" value="1"/>
</dbReference>
<keyword evidence="15" id="KW-1133">Transmembrane helix</keyword>
<feature type="active site" evidence="10">
    <location>
        <position position="526"/>
    </location>
</feature>
<dbReference type="Gene3D" id="1.50.10.10">
    <property type="match status" value="1"/>
</dbReference>
<dbReference type="EC" id="3.2.1.-" evidence="13"/>
<reference evidence="17" key="1">
    <citation type="journal article" date="2017" name="BMC Genomics">
        <title>Gapless genome assembly of Colletotrichum higginsianum reveals chromosome structure and association of transposable elements with secondary metabolite gene clusters.</title>
        <authorList>
            <person name="Dallery J.-F."/>
            <person name="Lapalu N."/>
            <person name="Zampounis A."/>
            <person name="Pigne S."/>
            <person name="Luyten I."/>
            <person name="Amselem J."/>
            <person name="Wittenberg A.H.J."/>
            <person name="Zhou S."/>
            <person name="de Queiroz M.V."/>
            <person name="Robin G.P."/>
            <person name="Auger A."/>
            <person name="Hainaut M."/>
            <person name="Henrissat B."/>
            <person name="Kim K.-T."/>
            <person name="Lee Y.-H."/>
            <person name="Lespinet O."/>
            <person name="Schwartz D.C."/>
            <person name="Thon M.R."/>
            <person name="O'Connell R.J."/>
        </authorList>
    </citation>
    <scope>NUCLEOTIDE SEQUENCE [LARGE SCALE GENOMIC DNA]</scope>
    <source>
        <strain evidence="17">IMI 349063</strain>
    </source>
</reference>
<dbReference type="GO" id="GO:0036503">
    <property type="term" value="P:ERAD pathway"/>
    <property type="evidence" value="ECO:0007669"/>
    <property type="project" value="UniProtKB-ARBA"/>
</dbReference>
<keyword evidence="15" id="KW-0472">Membrane</keyword>
<keyword evidence="6 11" id="KW-0106">Calcium</keyword>
<dbReference type="GO" id="GO:0005509">
    <property type="term" value="F:calcium ion binding"/>
    <property type="evidence" value="ECO:0007669"/>
    <property type="project" value="InterPro"/>
</dbReference>
<sequence>MFPLSETNLQTGSLSVLPQPHHDTTMGSSPNRRGRNSPTRHKVVGPINDSLQEPVRVHENEKTRLSGRIRNIVIVLSLIGLAVILLAGYLSDNALGHTHYAPQSQFVDWDDRREEVKESFMTSWNAYKKYAWGNDVFDPISKKGENMSPNGLGWIIVDSLDTMMLMNLTEPLADARKWLHRSLTWDQDQDINTFETTIRMMGGLLSAHYLSTQLPHVASRRDSVYLSKAVDLADRLLVAFESNSGIPYASVNIGKREGIASHADGGASSTAEAATVQLEMKYLSYLTGNEIYWQKAERVMQVLDEQKAEAGLVPIFVHPSHGRFTTREVRLGSRGDSYYEYLIKQYLQTGEVIYRDMWEDALGGIEKHLVTTTRNAALKFVAELPTGIGGPLLPKMDHLVCFLPGTIAMAATEGRTLAEARRDPDWTKHHENDIDLAIELMNTCWGMYAVTDTGLSPEITWFNASEADLQPRPGDRLLRRESSGTQLSVCLAQIFFGQLIIVTALSKWKKDYTIKPLDAHNLQRPETVESLFMMYRITGNSMYREWGWKIFQSFQAHTLVPGREGYTSLNDVRTVLPTTRDNMESFWLAETLKYFYLLFSPTDYMPLTEIVFNTEAHPFPRFSPRGSLKTGWQRLPR</sequence>
<protein>
    <recommendedName>
        <fullName evidence="13">alpha-1,2-Mannosidase</fullName>
        <ecNumber evidence="13">3.2.1.-</ecNumber>
    </recommendedName>
</protein>
<evidence type="ECO:0000256" key="14">
    <source>
        <dbReference type="SAM" id="MobiDB-lite"/>
    </source>
</evidence>
<feature type="active site" evidence="10">
    <location>
        <position position="336"/>
    </location>
</feature>
<dbReference type="InterPro" id="IPR012341">
    <property type="entry name" value="6hp_glycosidase-like_sf"/>
</dbReference>
<dbReference type="GO" id="GO:0016020">
    <property type="term" value="C:membrane"/>
    <property type="evidence" value="ECO:0007669"/>
    <property type="project" value="InterPro"/>
</dbReference>
<dbReference type="RefSeq" id="XP_018156988.1">
    <property type="nucleotide sequence ID" value="XM_018302210.1"/>
</dbReference>
<dbReference type="InterPro" id="IPR050749">
    <property type="entry name" value="Glycosyl_Hydrolase_47"/>
</dbReference>
<evidence type="ECO:0000313" key="16">
    <source>
        <dbReference type="EMBL" id="OBR08470.1"/>
    </source>
</evidence>
<gene>
    <name evidence="16" type="ORF">CH63R_07235</name>
</gene>
<feature type="compositionally biased region" description="Basic residues" evidence="14">
    <location>
        <begin position="32"/>
        <end position="43"/>
    </location>
</feature>
<evidence type="ECO:0000256" key="3">
    <source>
        <dbReference type="ARBA" id="ARBA00007658"/>
    </source>
</evidence>
<evidence type="ECO:0000256" key="6">
    <source>
        <dbReference type="ARBA" id="ARBA00022837"/>
    </source>
</evidence>
<comment type="cofactor">
    <cofactor evidence="1 11">
        <name>Ca(2+)</name>
        <dbReference type="ChEBI" id="CHEBI:29108"/>
    </cofactor>
</comment>
<dbReference type="PANTHER" id="PTHR11742">
    <property type="entry name" value="MANNOSYL-OLIGOSACCHARIDE ALPHA-1,2-MANNOSIDASE-RELATED"/>
    <property type="match status" value="1"/>
</dbReference>
<comment type="catalytic activity">
    <reaction evidence="8">
        <text>N(4)-(alpha-D-Man-(1-&gt;2)-alpha-D-Man-(1-&gt;2)-alpha-D-Man-(1-&gt;3)-[alpha-D-Man-(1-&gt;3)-[alpha-D-Man-(1-&gt;2)-alpha-D-Man-(1-&gt;6)]-alpha-D-Man-(1-&gt;6)]-beta-D-Man-(1-&gt;4)-beta-D-GlcNAc-(1-&gt;4)-beta-D-GlcNAc)-L-asparaginyl-[protein] (N-glucan mannose isomer 8A1,2,3B1,3) + 3 H2O = N(4)-(alpha-D-Man-(1-&gt;3)-[alpha-D-Man-(1-&gt;3)-[alpha-D-Man-(1-&gt;6)]-alpha-D-Man-(1-&gt;6)]-beta-D-Man-(1-&gt;4)-beta-D-GlcNAc-(1-&gt;4)-beta-D-GlcNAc)-L-asparaginyl-[protein] (N-glucan mannose isomer 5A1,2) + 3 beta-D-mannose</text>
        <dbReference type="Rhea" id="RHEA:56028"/>
        <dbReference type="Rhea" id="RHEA-COMP:14358"/>
        <dbReference type="Rhea" id="RHEA-COMP:14367"/>
        <dbReference type="ChEBI" id="CHEBI:15377"/>
        <dbReference type="ChEBI" id="CHEBI:28563"/>
        <dbReference type="ChEBI" id="CHEBI:59087"/>
        <dbReference type="ChEBI" id="CHEBI:60628"/>
        <dbReference type="EC" id="3.2.1.113"/>
    </reaction>
</comment>
<evidence type="ECO:0000313" key="17">
    <source>
        <dbReference type="Proteomes" id="UP000092177"/>
    </source>
</evidence>
<dbReference type="GO" id="GO:0004571">
    <property type="term" value="F:mannosyl-oligosaccharide 1,2-alpha-mannosidase activity"/>
    <property type="evidence" value="ECO:0007669"/>
    <property type="project" value="UniProtKB-EC"/>
</dbReference>
<dbReference type="SUPFAM" id="SSF48225">
    <property type="entry name" value="Seven-hairpin glycosidases"/>
    <property type="match status" value="1"/>
</dbReference>
<feature type="active site" description="Proton donor" evidence="10">
    <location>
        <position position="458"/>
    </location>
</feature>
<evidence type="ECO:0000256" key="5">
    <source>
        <dbReference type="ARBA" id="ARBA00022801"/>
    </source>
</evidence>
<dbReference type="OrthoDB" id="8118055at2759"/>
<dbReference type="AlphaFoldDB" id="A0A1B7Y914"/>
<comment type="caution">
    <text evidence="16">The sequence shown here is derived from an EMBL/GenBank/DDBJ whole genome shotgun (WGS) entry which is preliminary data.</text>
</comment>
<evidence type="ECO:0000256" key="4">
    <source>
        <dbReference type="ARBA" id="ARBA00022723"/>
    </source>
</evidence>
<feature type="binding site" evidence="11">
    <location>
        <position position="614"/>
    </location>
    <ligand>
        <name>Ca(2+)</name>
        <dbReference type="ChEBI" id="CHEBI:29108"/>
    </ligand>
</feature>
<evidence type="ECO:0000256" key="2">
    <source>
        <dbReference type="ARBA" id="ARBA00004922"/>
    </source>
</evidence>
<dbReference type="GO" id="GO:0005783">
    <property type="term" value="C:endoplasmic reticulum"/>
    <property type="evidence" value="ECO:0007669"/>
    <property type="project" value="TreeGrafter"/>
</dbReference>
<dbReference type="EMBL" id="LTAN01000005">
    <property type="protein sequence ID" value="OBR08470.1"/>
    <property type="molecule type" value="Genomic_DNA"/>
</dbReference>
<accession>A0A1B7Y914</accession>
<evidence type="ECO:0000256" key="7">
    <source>
        <dbReference type="ARBA" id="ARBA00023157"/>
    </source>
</evidence>
<dbReference type="Proteomes" id="UP000092177">
    <property type="component" value="Chromosome 5"/>
</dbReference>
<proteinExistence type="inferred from homology"/>
<feature type="region of interest" description="Disordered" evidence="14">
    <location>
        <begin position="1"/>
        <end position="46"/>
    </location>
</feature>
<dbReference type="GeneID" id="28866317"/>
<keyword evidence="17" id="KW-1185">Reference proteome</keyword>
<comment type="similarity">
    <text evidence="3 13">Belongs to the glycosyl hydrolase 47 family.</text>
</comment>
<dbReference type="PRINTS" id="PR00747">
    <property type="entry name" value="GLYHDRLASE47"/>
</dbReference>
<feature type="transmembrane region" description="Helical" evidence="15">
    <location>
        <begin position="72"/>
        <end position="90"/>
    </location>
</feature>
<comment type="pathway">
    <text evidence="2">Protein modification; protein glycosylation.</text>
</comment>
<evidence type="ECO:0000256" key="8">
    <source>
        <dbReference type="ARBA" id="ARBA00047669"/>
    </source>
</evidence>
<feature type="active site" description="Proton donor" evidence="10">
    <location>
        <position position="195"/>
    </location>
</feature>
<evidence type="ECO:0000256" key="10">
    <source>
        <dbReference type="PIRSR" id="PIRSR601382-1"/>
    </source>
</evidence>
<dbReference type="KEGG" id="chig:CH63R_07235"/>
<evidence type="ECO:0000256" key="13">
    <source>
        <dbReference type="RuleBase" id="RU361193"/>
    </source>
</evidence>
<dbReference type="InterPro" id="IPR036026">
    <property type="entry name" value="Seven-hairpin_glycosidases"/>
</dbReference>
<keyword evidence="7 12" id="KW-1015">Disulfide bond</keyword>
<dbReference type="UniPathway" id="UPA00378"/>
<comment type="catalytic activity">
    <reaction evidence="9">
        <text>N(4)-(alpha-D-Man-(1-&gt;2)-alpha-D-Man-(1-&gt;2)-alpha-D-Man-(1-&gt;3)-[alpha-D-Man-(1-&gt;2)-alpha-D-Man-(1-&gt;3)-[alpha-D-Man-(1-&gt;2)-alpha-D-Man-(1-&gt;6)]-alpha-D-Man-(1-&gt;6)]-beta-D-Man-(1-&gt;4)-beta-D-GlcNAc-(1-&gt;4)-beta-D-GlcNAc)-L-asparaginyl-[protein] (N-glucan mannose isomer 9A1,2,3B1,2,3) + 4 H2O = N(4)-(alpha-D-Man-(1-&gt;3)-[alpha-D-Man-(1-&gt;3)-[alpha-D-Man-(1-&gt;6)]-alpha-D-Man-(1-&gt;6)]-beta-D-Man-(1-&gt;4)-beta-D-GlcNAc-(1-&gt;4)-beta-D-GlcNAc)-L-asparaginyl-[protein] (N-glucan mannose isomer 5A1,2) + 4 beta-D-mannose</text>
        <dbReference type="Rhea" id="RHEA:56008"/>
        <dbReference type="Rhea" id="RHEA-COMP:14356"/>
        <dbReference type="Rhea" id="RHEA-COMP:14367"/>
        <dbReference type="ChEBI" id="CHEBI:15377"/>
        <dbReference type="ChEBI" id="CHEBI:28563"/>
        <dbReference type="ChEBI" id="CHEBI:59087"/>
        <dbReference type="ChEBI" id="CHEBI:139493"/>
        <dbReference type="EC" id="3.2.1.113"/>
    </reaction>
</comment>
<dbReference type="InterPro" id="IPR001382">
    <property type="entry name" value="Glyco_hydro_47"/>
</dbReference>
<keyword evidence="15" id="KW-0812">Transmembrane</keyword>
<dbReference type="Pfam" id="PF01532">
    <property type="entry name" value="Glyco_hydro_47"/>
    <property type="match status" value="1"/>
</dbReference>
<evidence type="ECO:0000256" key="9">
    <source>
        <dbReference type="ARBA" id="ARBA00048605"/>
    </source>
</evidence>
<keyword evidence="13" id="KW-0326">Glycosidase</keyword>
<dbReference type="GO" id="GO:0005975">
    <property type="term" value="P:carbohydrate metabolic process"/>
    <property type="evidence" value="ECO:0007669"/>
    <property type="project" value="InterPro"/>
</dbReference>
<name>A0A1B7Y914_COLHI</name>
<feature type="compositionally biased region" description="Polar residues" evidence="14">
    <location>
        <begin position="1"/>
        <end position="16"/>
    </location>
</feature>
<evidence type="ECO:0000256" key="11">
    <source>
        <dbReference type="PIRSR" id="PIRSR601382-2"/>
    </source>
</evidence>
<keyword evidence="4 11" id="KW-0479">Metal-binding</keyword>
<evidence type="ECO:0000256" key="1">
    <source>
        <dbReference type="ARBA" id="ARBA00001913"/>
    </source>
</evidence>
<dbReference type="VEuPathDB" id="FungiDB:CH63R_07235"/>
<keyword evidence="5 13" id="KW-0378">Hydrolase</keyword>
<organism evidence="16 17">
    <name type="scientific">Colletotrichum higginsianum (strain IMI 349063)</name>
    <name type="common">Crucifer anthracnose fungus</name>
    <dbReference type="NCBI Taxonomy" id="759273"/>
    <lineage>
        <taxon>Eukaryota</taxon>
        <taxon>Fungi</taxon>
        <taxon>Dikarya</taxon>
        <taxon>Ascomycota</taxon>
        <taxon>Pezizomycotina</taxon>
        <taxon>Sordariomycetes</taxon>
        <taxon>Hypocreomycetidae</taxon>
        <taxon>Glomerellales</taxon>
        <taxon>Glomerellaceae</taxon>
        <taxon>Colletotrichum</taxon>
        <taxon>Colletotrichum destructivum species complex</taxon>
    </lineage>
</organism>
<evidence type="ECO:0000256" key="12">
    <source>
        <dbReference type="PIRSR" id="PIRSR601382-3"/>
    </source>
</evidence>
<evidence type="ECO:0000256" key="15">
    <source>
        <dbReference type="SAM" id="Phobius"/>
    </source>
</evidence>
<feature type="disulfide bond" evidence="12">
    <location>
        <begin position="401"/>
        <end position="444"/>
    </location>
</feature>